<dbReference type="EMBL" id="CAVMJV010000003">
    <property type="protein sequence ID" value="CAK5017094.1"/>
    <property type="molecule type" value="Genomic_DNA"/>
</dbReference>
<keyword evidence="2" id="KW-1185">Reference proteome</keyword>
<name>A0ACB0XTS9_MELEN</name>
<sequence length="101" mass="11682">MWAFSVLWFGLFFFLLPMIVVPRFWNHWMDVLFGIGKPGKSAVRVITIGGVLLSFLFLCIFTVLNVTMKRARNFMLAKKFKEQMTSKNGRNNNAQVFETVA</sequence>
<evidence type="ECO:0000313" key="1">
    <source>
        <dbReference type="EMBL" id="CAK5017094.1"/>
    </source>
</evidence>
<gene>
    <name evidence="1" type="ORF">MENTE1834_LOCUS3420</name>
</gene>
<dbReference type="Proteomes" id="UP001497535">
    <property type="component" value="Unassembled WGS sequence"/>
</dbReference>
<accession>A0ACB0XTS9</accession>
<protein>
    <submittedName>
        <fullName evidence="1">Uncharacterized protein</fullName>
    </submittedName>
</protein>
<evidence type="ECO:0000313" key="2">
    <source>
        <dbReference type="Proteomes" id="UP001497535"/>
    </source>
</evidence>
<proteinExistence type="predicted"/>
<organism evidence="1 2">
    <name type="scientific">Meloidogyne enterolobii</name>
    <name type="common">Root-knot nematode worm</name>
    <name type="synonym">Meloidogyne mayaguensis</name>
    <dbReference type="NCBI Taxonomy" id="390850"/>
    <lineage>
        <taxon>Eukaryota</taxon>
        <taxon>Metazoa</taxon>
        <taxon>Ecdysozoa</taxon>
        <taxon>Nematoda</taxon>
        <taxon>Chromadorea</taxon>
        <taxon>Rhabditida</taxon>
        <taxon>Tylenchina</taxon>
        <taxon>Tylenchomorpha</taxon>
        <taxon>Tylenchoidea</taxon>
        <taxon>Meloidogynidae</taxon>
        <taxon>Meloidogyninae</taxon>
        <taxon>Meloidogyne</taxon>
    </lineage>
</organism>
<reference evidence="1" key="1">
    <citation type="submission" date="2023-11" db="EMBL/GenBank/DDBJ databases">
        <authorList>
            <person name="Poullet M."/>
        </authorList>
    </citation>
    <scope>NUCLEOTIDE SEQUENCE</scope>
    <source>
        <strain evidence="1">E1834</strain>
    </source>
</reference>
<comment type="caution">
    <text evidence="1">The sequence shown here is derived from an EMBL/GenBank/DDBJ whole genome shotgun (WGS) entry which is preliminary data.</text>
</comment>